<dbReference type="PANTHER" id="PTHR38340:SF1">
    <property type="entry name" value="S-LAYER PROTEIN"/>
    <property type="match status" value="1"/>
</dbReference>
<dbReference type="PANTHER" id="PTHR38340">
    <property type="entry name" value="S-LAYER PROTEIN"/>
    <property type="match status" value="1"/>
</dbReference>
<comment type="subcellular location">
    <subcellularLocation>
        <location evidence="1">Secreted</location>
    </subcellularLocation>
</comment>
<evidence type="ECO:0000256" key="1">
    <source>
        <dbReference type="ARBA" id="ARBA00004613"/>
    </source>
</evidence>
<evidence type="ECO:0000313" key="4">
    <source>
        <dbReference type="Proteomes" id="UP000245629"/>
    </source>
</evidence>
<accession>A0A2S2CSN4</accession>
<sequence length="325" mass="33645">MSVTKFSNSTGDYFVGDNANDIISSAPKGFGDKPNYMYGGGGNDSMYGSYGWDEMYGGDGNDVLSDISLGLLHGEAGNDYLEITSGGGKLYGDAGNDTLTSGSGESTLKGGAGDDKFIFSKSQNFGYCEIDGGDEDFVGNTPGQANYHGHDEIIAYGDNTVIGLKSIARIDSITGHGNNTTIQTANTATRLDFSNTTLTGIAQITGLNGDDTIIGSNGNDTIFGGWSNRDALFGGAGDDLLIGNGGELTGGTGADIFKSVGAVTVKDFNAAEGDRIFVRAGVEAECAIKGNDTFVKFTQNGQSYGSITLSGITVNDLPDSWIIRG</sequence>
<dbReference type="GO" id="GO:0005509">
    <property type="term" value="F:calcium ion binding"/>
    <property type="evidence" value="ECO:0007669"/>
    <property type="project" value="InterPro"/>
</dbReference>
<dbReference type="Proteomes" id="UP000245629">
    <property type="component" value="Chromosome 2"/>
</dbReference>
<dbReference type="SUPFAM" id="SSF51120">
    <property type="entry name" value="beta-Roll"/>
    <property type="match status" value="2"/>
</dbReference>
<dbReference type="OrthoDB" id="7302618at2"/>
<dbReference type="Pfam" id="PF00353">
    <property type="entry name" value="HemolysinCabind"/>
    <property type="match status" value="3"/>
</dbReference>
<protein>
    <recommendedName>
        <fullName evidence="5">Calcium-binding protein</fullName>
    </recommendedName>
</protein>
<dbReference type="AlphaFoldDB" id="A0A2S2CSN4"/>
<reference evidence="4" key="1">
    <citation type="submission" date="2018-05" db="EMBL/GenBank/DDBJ databases">
        <title>Azospirillum thermophila sp. nov., a novel isolated from hot spring.</title>
        <authorList>
            <person name="Zhao Z."/>
        </authorList>
    </citation>
    <scope>NUCLEOTIDE SEQUENCE [LARGE SCALE GENOMIC DNA]</scope>
    <source>
        <strain evidence="4">CFH 70021</strain>
    </source>
</reference>
<dbReference type="PRINTS" id="PR00313">
    <property type="entry name" value="CABNDNGRPT"/>
</dbReference>
<dbReference type="GO" id="GO:0005576">
    <property type="term" value="C:extracellular region"/>
    <property type="evidence" value="ECO:0007669"/>
    <property type="project" value="UniProtKB-SubCell"/>
</dbReference>
<evidence type="ECO:0000313" key="3">
    <source>
        <dbReference type="EMBL" id="AWK87479.1"/>
    </source>
</evidence>
<dbReference type="EMBL" id="CP029353">
    <property type="protein sequence ID" value="AWK87479.1"/>
    <property type="molecule type" value="Genomic_DNA"/>
</dbReference>
<evidence type="ECO:0000256" key="2">
    <source>
        <dbReference type="ARBA" id="ARBA00022525"/>
    </source>
</evidence>
<dbReference type="KEGG" id="azz:DEW08_15730"/>
<proteinExistence type="predicted"/>
<dbReference type="InterPro" id="IPR001343">
    <property type="entry name" value="Hemolysn_Ca-bd"/>
</dbReference>
<dbReference type="InterPro" id="IPR011049">
    <property type="entry name" value="Serralysin-like_metalloprot_C"/>
</dbReference>
<dbReference type="Gene3D" id="2.150.10.10">
    <property type="entry name" value="Serralysin-like metalloprotease, C-terminal"/>
    <property type="match status" value="3"/>
</dbReference>
<gene>
    <name evidence="3" type="ORF">DEW08_15730</name>
</gene>
<dbReference type="RefSeq" id="WP_109328678.1">
    <property type="nucleotide sequence ID" value="NZ_CP029353.1"/>
</dbReference>
<name>A0A2S2CSN4_9PROT</name>
<dbReference type="InterPro" id="IPR050557">
    <property type="entry name" value="RTX_toxin/Mannuronan_C5-epim"/>
</dbReference>
<keyword evidence="4" id="KW-1185">Reference proteome</keyword>
<keyword evidence="2" id="KW-0964">Secreted</keyword>
<evidence type="ECO:0008006" key="5">
    <source>
        <dbReference type="Google" id="ProtNLM"/>
    </source>
</evidence>
<organism evidence="3 4">
    <name type="scientific">Azospirillum thermophilum</name>
    <dbReference type="NCBI Taxonomy" id="2202148"/>
    <lineage>
        <taxon>Bacteria</taxon>
        <taxon>Pseudomonadati</taxon>
        <taxon>Pseudomonadota</taxon>
        <taxon>Alphaproteobacteria</taxon>
        <taxon>Rhodospirillales</taxon>
        <taxon>Azospirillaceae</taxon>
        <taxon>Azospirillum</taxon>
    </lineage>
</organism>